<dbReference type="Proteomes" id="UP001057738">
    <property type="component" value="Chromosome"/>
</dbReference>
<dbReference type="PROSITE" id="PS50104">
    <property type="entry name" value="TIR"/>
    <property type="match status" value="1"/>
</dbReference>
<evidence type="ECO:0000259" key="1">
    <source>
        <dbReference type="PROSITE" id="PS50104"/>
    </source>
</evidence>
<dbReference type="RefSeq" id="WP_257857352.1">
    <property type="nucleotide sequence ID" value="NZ_CP102514.1"/>
</dbReference>
<feature type="domain" description="TIR" evidence="1">
    <location>
        <begin position="2"/>
        <end position="134"/>
    </location>
</feature>
<dbReference type="Pfam" id="PF13676">
    <property type="entry name" value="TIR_2"/>
    <property type="match status" value="1"/>
</dbReference>
<reference evidence="2" key="1">
    <citation type="submission" date="2022-08" db="EMBL/GenBank/DDBJ databases">
        <authorList>
            <person name="Tian L."/>
        </authorList>
    </citation>
    <scope>NUCLEOTIDE SEQUENCE</scope>
    <source>
        <strain evidence="2">CM253</strain>
    </source>
</reference>
<evidence type="ECO:0000313" key="2">
    <source>
        <dbReference type="EMBL" id="UUY51190.1"/>
    </source>
</evidence>
<evidence type="ECO:0000313" key="3">
    <source>
        <dbReference type="Proteomes" id="UP001057738"/>
    </source>
</evidence>
<gene>
    <name evidence="2" type="ORF">NRK68_30545</name>
</gene>
<dbReference type="InterPro" id="IPR000157">
    <property type="entry name" value="TIR_dom"/>
</dbReference>
<accession>A0ABY5Q4R0</accession>
<dbReference type="EMBL" id="CP102514">
    <property type="protein sequence ID" value="UUY51190.1"/>
    <property type="molecule type" value="Genomic_DNA"/>
</dbReference>
<keyword evidence="3" id="KW-1185">Reference proteome</keyword>
<protein>
    <submittedName>
        <fullName evidence="2">Toll/interleukin-1 receptor domain-containing protein</fullName>
    </submittedName>
</protein>
<proteinExistence type="predicted"/>
<dbReference type="GeneID" id="95577867"/>
<organism evidence="2 3">
    <name type="scientific">Streptomyces yangpuensis</name>
    <dbReference type="NCBI Taxonomy" id="1648182"/>
    <lineage>
        <taxon>Bacteria</taxon>
        <taxon>Bacillati</taxon>
        <taxon>Actinomycetota</taxon>
        <taxon>Actinomycetes</taxon>
        <taxon>Kitasatosporales</taxon>
        <taxon>Streptomycetaceae</taxon>
        <taxon>Streptomyces</taxon>
    </lineage>
</organism>
<keyword evidence="2" id="KW-0675">Receptor</keyword>
<dbReference type="InterPro" id="IPR035897">
    <property type="entry name" value="Toll_tir_struct_dom_sf"/>
</dbReference>
<name>A0ABY5Q4R0_9ACTN</name>
<sequence>MTKAKAFLSWSTRDPRIEPLAQLFKQWLGSLLSGRVDYFFSREIDPGEHTVPSIYRALNEADFGFIFLSQRTARSPWVIYESGCLNPSLRAGRVFPLLFDLSPRELRELCPPLADFQAVSLRDVQDVRRLTEKLARMVGLDDTGMLAFREQFQRTYPQLERAIADTVDSRRLLPDRFTGTVTYNENITGSRNFQMPQIFTQYQRELFLVGNNLNFLLNLHNNTEMFGALLDSLVQDPSKTVRILVADLWDEKILYTFNKIIFGTAMSEFAGLDDVLTNPESSLYLDRFIAGRVDEEVHQRLRRQLTIKKLGLLFDTFWFVDPDSTTHSGDLLFALMTAVTGRERPVFYVNQTENPSLYSKHFDMCRAAFDLSSEVLWPVAGPPH</sequence>
<dbReference type="Gene3D" id="3.40.50.10140">
    <property type="entry name" value="Toll/interleukin-1 receptor homology (TIR) domain"/>
    <property type="match status" value="1"/>
</dbReference>
<dbReference type="SUPFAM" id="SSF52200">
    <property type="entry name" value="Toll/Interleukin receptor TIR domain"/>
    <property type="match status" value="1"/>
</dbReference>